<evidence type="ECO:0000256" key="1">
    <source>
        <dbReference type="SAM" id="MobiDB-lite"/>
    </source>
</evidence>
<name>A0AAN8MV02_9PEZI</name>
<feature type="signal peptide" evidence="2">
    <location>
        <begin position="1"/>
        <end position="27"/>
    </location>
</feature>
<sequence length="487" mass="53581">MSALNIKLLFTIIHILLLISSFPVSAARSPYKRQKPDEKALQPRTPQKPTPQNNTHKTQSKIPATPRKRSKPRLQNDQINPQIFPGPTKATLVDIILTGTPTRIHTWIAATEHSGVLTTYTVSTPSPKPTLVYNCNIVPALCNAAEKHLGAGVATTTLIYDRWKPERLYGGKVGGTRTDERRKYACGNGKKRLLPPGENRVSSLKCPAVDAVLGGKTQKAQPGVFTVQSKVYITTKVMGEVVTLTTFTPAVFPGNIILTTETVEIDEYGVYDATETVVNQLAVETEVGGERRRDRIPYKLSCEEFPPATSVQGGLGAETYCVQIRQPMGYATEQNWQGSAIAGLRNYAQKLIHGFDPQQRNNYTSTNTLFEYDFEMRYSNGRGAVWVEGGGEVEYCYGPWGPNPKNCREVHNQVTGLKEINTGTELHQEEEGGEEEEDEEGRIRSRLFGDIMFCSNSGLKNSPDSNLGTQSSGAGWDFGVLIGPESA</sequence>
<keyword evidence="2" id="KW-0732">Signal</keyword>
<proteinExistence type="predicted"/>
<feature type="region of interest" description="Disordered" evidence="1">
    <location>
        <begin position="422"/>
        <end position="441"/>
    </location>
</feature>
<organism evidence="3 4">
    <name type="scientific">Orbilia javanica</name>
    <dbReference type="NCBI Taxonomy" id="47235"/>
    <lineage>
        <taxon>Eukaryota</taxon>
        <taxon>Fungi</taxon>
        <taxon>Dikarya</taxon>
        <taxon>Ascomycota</taxon>
        <taxon>Pezizomycotina</taxon>
        <taxon>Orbiliomycetes</taxon>
        <taxon>Orbiliales</taxon>
        <taxon>Orbiliaceae</taxon>
        <taxon>Orbilia</taxon>
    </lineage>
</organism>
<dbReference type="EMBL" id="JAVHNR010000009">
    <property type="protein sequence ID" value="KAK6333050.1"/>
    <property type="molecule type" value="Genomic_DNA"/>
</dbReference>
<reference evidence="3 4" key="1">
    <citation type="submission" date="2019-10" db="EMBL/GenBank/DDBJ databases">
        <authorList>
            <person name="Palmer J.M."/>
        </authorList>
    </citation>
    <scope>NUCLEOTIDE SEQUENCE [LARGE SCALE GENOMIC DNA]</scope>
    <source>
        <strain evidence="3 4">TWF718</strain>
    </source>
</reference>
<dbReference type="AlphaFoldDB" id="A0AAN8MV02"/>
<evidence type="ECO:0000256" key="2">
    <source>
        <dbReference type="SAM" id="SignalP"/>
    </source>
</evidence>
<accession>A0AAN8MV02</accession>
<evidence type="ECO:0000313" key="3">
    <source>
        <dbReference type="EMBL" id="KAK6333050.1"/>
    </source>
</evidence>
<keyword evidence="4" id="KW-1185">Reference proteome</keyword>
<feature type="chain" id="PRO_5042875440" evidence="2">
    <location>
        <begin position="28"/>
        <end position="487"/>
    </location>
</feature>
<feature type="compositionally biased region" description="Acidic residues" evidence="1">
    <location>
        <begin position="431"/>
        <end position="440"/>
    </location>
</feature>
<feature type="region of interest" description="Disordered" evidence="1">
    <location>
        <begin position="30"/>
        <end position="83"/>
    </location>
</feature>
<gene>
    <name evidence="3" type="ORF">TWF718_010874</name>
</gene>
<comment type="caution">
    <text evidence="3">The sequence shown here is derived from an EMBL/GenBank/DDBJ whole genome shotgun (WGS) entry which is preliminary data.</text>
</comment>
<dbReference type="Proteomes" id="UP001313282">
    <property type="component" value="Unassembled WGS sequence"/>
</dbReference>
<evidence type="ECO:0000313" key="4">
    <source>
        <dbReference type="Proteomes" id="UP001313282"/>
    </source>
</evidence>
<feature type="compositionally biased region" description="Polar residues" evidence="1">
    <location>
        <begin position="44"/>
        <end position="62"/>
    </location>
</feature>
<protein>
    <submittedName>
        <fullName evidence="3">Uncharacterized protein</fullName>
    </submittedName>
</protein>